<dbReference type="PANTHER" id="PTHR31151">
    <property type="entry name" value="PROLINE-TRNA LIGASE (DUF1680)"/>
    <property type="match status" value="1"/>
</dbReference>
<dbReference type="STRING" id="926556.Echvi_2769"/>
<dbReference type="PANTHER" id="PTHR31151:SF0">
    <property type="entry name" value="PROLINE-TRNA LIGASE (DUF1680)"/>
    <property type="match status" value="1"/>
</dbReference>
<dbReference type="eggNOG" id="COG3533">
    <property type="taxonomic scope" value="Bacteria"/>
</dbReference>
<evidence type="ECO:0000259" key="1">
    <source>
        <dbReference type="Pfam" id="PF07944"/>
    </source>
</evidence>
<gene>
    <name evidence="3" type="ordered locus">Echvi_2769</name>
</gene>
<dbReference type="InterPro" id="IPR049046">
    <property type="entry name" value="Beta-AFase-like_GH127_middle"/>
</dbReference>
<dbReference type="Pfam" id="PF20736">
    <property type="entry name" value="Glyco_hydro127M"/>
    <property type="match status" value="1"/>
</dbReference>
<dbReference type="HOGENOM" id="CLU_016354_0_0_10"/>
<dbReference type="Proteomes" id="UP000010796">
    <property type="component" value="Chromosome"/>
</dbReference>
<name>L0G147_ECHVK</name>
<protein>
    <recommendedName>
        <fullName evidence="5">DUF1680 family protein</fullName>
    </recommendedName>
</protein>
<accession>L0G147</accession>
<evidence type="ECO:0000313" key="3">
    <source>
        <dbReference type="EMBL" id="AGA79008.1"/>
    </source>
</evidence>
<dbReference type="Pfam" id="PF07944">
    <property type="entry name" value="Beta-AFase-like_GH127_cat"/>
    <property type="match status" value="1"/>
</dbReference>
<dbReference type="InterPro" id="IPR012878">
    <property type="entry name" value="Beta-AFase-like_GH127_cat"/>
</dbReference>
<evidence type="ECO:0008006" key="5">
    <source>
        <dbReference type="Google" id="ProtNLM"/>
    </source>
</evidence>
<dbReference type="KEGG" id="evi:Echvi_2769"/>
<keyword evidence="4" id="KW-1185">Reference proteome</keyword>
<evidence type="ECO:0000259" key="2">
    <source>
        <dbReference type="Pfam" id="PF20736"/>
    </source>
</evidence>
<feature type="domain" description="Non-reducing end beta-L-arabinofuranosidase-like GH127 catalytic" evidence="1">
    <location>
        <begin position="131"/>
        <end position="458"/>
    </location>
</feature>
<dbReference type="AlphaFoldDB" id="L0G147"/>
<feature type="domain" description="Non-reducing end beta-L-arabinofuranosidase-like GH127 middle" evidence="2">
    <location>
        <begin position="471"/>
        <end position="567"/>
    </location>
</feature>
<dbReference type="SUPFAM" id="SSF48208">
    <property type="entry name" value="Six-hairpin glycosidases"/>
    <property type="match status" value="1"/>
</dbReference>
<dbReference type="EMBL" id="CP003346">
    <property type="protein sequence ID" value="AGA79008.1"/>
    <property type="molecule type" value="Genomic_DNA"/>
</dbReference>
<dbReference type="PATRIC" id="fig|926556.3.peg.2923"/>
<sequence>MSGFIISHLTPQISLLMTQYLKPKILTSAVLLALLFSCGKGEQATEVSVVQRMDTTATNTHYISNRAPLKPSALIKLPVGSVKPEGFLKEYLLRQKNGLTGHLGEISAWLQKEDNAWLSKDGEGDWGWEEVPYWLKGYANIGYLLEDQQMIDEAKIWLEGTINSQRADGNFGPKHFEGENQDFWANMIMLYCLQSYYEYSQDDRVIDLMTQYFKFQLTVPDEHFLTGYWQKLRGGDNLHSVFWLYNRTGAPFLLELAEKIHRNTSDWVGRDHDLEAIHNYYEVRDGGEVPDWYRDLIDWHNVNHAQAFREPAQYYLLSHEPKHLRATYDNFDIIREHFGQVPGGMFGSDENARPGYADPRQGIETCGMVEQLNSNEHLLRITGDPFWADHAEEVAYNTYPAAVMPDFKSLHYITSPNMVLLDAENHAPGIANSGPFLMMNPFSSRCCQHNHAQGWPYLVENLWMATPDNGVVAAIYGPSTVKAKVGDGQEVTIQEKTQYPFRGQLEFTIGTAKPTKFPLYLRIPAWTTGATVRINGETLKEHVTGAGYLKLNREWTSGDKVTLTLGMELQVKTWEKNSNSFSVSYGPLTYSLLIGEDYIRKESDETAIWDSKWQEGVDTKKWPSWEVRPTTDWNYTLVLDKDNPAASLEVEERPWPENDFPFTPDNVPVLIKAKGKQIPQWTLDQYGLVGELKDLPASSDQPVTDVTLIPMGAARLRITAFPNVK</sequence>
<organism evidence="3 4">
    <name type="scientific">Echinicola vietnamensis (strain DSM 17526 / LMG 23754 / KMM 6221)</name>
    <dbReference type="NCBI Taxonomy" id="926556"/>
    <lineage>
        <taxon>Bacteria</taxon>
        <taxon>Pseudomonadati</taxon>
        <taxon>Bacteroidota</taxon>
        <taxon>Cytophagia</taxon>
        <taxon>Cytophagales</taxon>
        <taxon>Cyclobacteriaceae</taxon>
        <taxon>Echinicola</taxon>
    </lineage>
</organism>
<dbReference type="GO" id="GO:0005975">
    <property type="term" value="P:carbohydrate metabolic process"/>
    <property type="evidence" value="ECO:0007669"/>
    <property type="project" value="InterPro"/>
</dbReference>
<evidence type="ECO:0000313" key="4">
    <source>
        <dbReference type="Proteomes" id="UP000010796"/>
    </source>
</evidence>
<reference evidence="4" key="1">
    <citation type="submission" date="2012-02" db="EMBL/GenBank/DDBJ databases">
        <title>The complete genome of Echinicola vietnamensis DSM 17526.</title>
        <authorList>
            <person name="Lucas S."/>
            <person name="Copeland A."/>
            <person name="Lapidus A."/>
            <person name="Glavina del Rio T."/>
            <person name="Dalin E."/>
            <person name="Tice H."/>
            <person name="Bruce D."/>
            <person name="Goodwin L."/>
            <person name="Pitluck S."/>
            <person name="Peters L."/>
            <person name="Ovchinnikova G."/>
            <person name="Teshima H."/>
            <person name="Kyrpides N."/>
            <person name="Mavromatis K."/>
            <person name="Ivanova N."/>
            <person name="Brettin T."/>
            <person name="Detter J.C."/>
            <person name="Han C."/>
            <person name="Larimer F."/>
            <person name="Land M."/>
            <person name="Hauser L."/>
            <person name="Markowitz V."/>
            <person name="Cheng J.-F."/>
            <person name="Hugenholtz P."/>
            <person name="Woyke T."/>
            <person name="Wu D."/>
            <person name="Brambilla E."/>
            <person name="Klenk H.-P."/>
            <person name="Eisen J.A."/>
        </authorList>
    </citation>
    <scope>NUCLEOTIDE SEQUENCE [LARGE SCALE GENOMIC DNA]</scope>
    <source>
        <strain evidence="4">DSM 17526 / LMG 23754 / KMM 6221</strain>
    </source>
</reference>
<dbReference type="InterPro" id="IPR008928">
    <property type="entry name" value="6-hairpin_glycosidase_sf"/>
</dbReference>
<proteinExistence type="predicted"/>